<comment type="caution">
    <text evidence="3">The sequence shown here is derived from an EMBL/GenBank/DDBJ whole genome shotgun (WGS) entry which is preliminary data.</text>
</comment>
<sequence length="233" mass="24861">MPALPTAEDIDKAREQASAVVNEVLSQARTPLLAVLGAGDVAARTVRDALERARKELAERAEAAKDGIGELQLDTGQWREKFDPAELRKLVDAYSEAAVRIYGTLAERGEETLGRLRAQPRVQQAFDQVGAGVDTAQERVETVVEDVRELADDVLGKVSRSTRSTGEKVAVATRKAADETARAVRDTAEEAADAVTEAGASAASATRSTSRKAANRTPRKAPTGGARRGQKKD</sequence>
<protein>
    <submittedName>
        <fullName evidence="3">Heparin binding hemagglutinin HbhA</fullName>
    </submittedName>
</protein>
<evidence type="ECO:0000313" key="4">
    <source>
        <dbReference type="Proteomes" id="UP000791080"/>
    </source>
</evidence>
<name>A0ABT1JMC2_ACTCY</name>
<evidence type="ECO:0000256" key="2">
    <source>
        <dbReference type="SAM" id="MobiDB-lite"/>
    </source>
</evidence>
<keyword evidence="4" id="KW-1185">Reference proteome</keyword>
<gene>
    <name evidence="3" type="ORF">G443_003569</name>
</gene>
<feature type="coiled-coil region" evidence="1">
    <location>
        <begin position="47"/>
        <end position="74"/>
    </location>
</feature>
<organism evidence="3 4">
    <name type="scientific">Actinoalloteichus caeruleus DSM 43889</name>
    <dbReference type="NCBI Taxonomy" id="1120930"/>
    <lineage>
        <taxon>Bacteria</taxon>
        <taxon>Bacillati</taxon>
        <taxon>Actinomycetota</taxon>
        <taxon>Actinomycetes</taxon>
        <taxon>Pseudonocardiales</taxon>
        <taxon>Pseudonocardiaceae</taxon>
        <taxon>Actinoalloteichus</taxon>
        <taxon>Actinoalloteichus cyanogriseus</taxon>
    </lineage>
</organism>
<reference evidence="3 4" key="2">
    <citation type="submission" date="2022-06" db="EMBL/GenBank/DDBJ databases">
        <title>Genomic Encyclopedia of Type Strains, Phase I: the one thousand microbial genomes (KMG-I) project.</title>
        <authorList>
            <person name="Kyrpides N."/>
        </authorList>
    </citation>
    <scope>NUCLEOTIDE SEQUENCE [LARGE SCALE GENOMIC DNA]</scope>
    <source>
        <strain evidence="3 4">DSM 43889</strain>
    </source>
</reference>
<proteinExistence type="predicted"/>
<dbReference type="EMBL" id="AUBJ02000001">
    <property type="protein sequence ID" value="MCP2333299.1"/>
    <property type="molecule type" value="Genomic_DNA"/>
</dbReference>
<keyword evidence="1" id="KW-0175">Coiled coil</keyword>
<accession>A0ABT1JMC2</accession>
<dbReference type="Proteomes" id="UP000791080">
    <property type="component" value="Unassembled WGS sequence"/>
</dbReference>
<reference evidence="3 4" key="1">
    <citation type="submission" date="2013-07" db="EMBL/GenBank/DDBJ databases">
        <authorList>
            <consortium name="DOE Joint Genome Institute"/>
            <person name="Reeve W."/>
            <person name="Huntemann M."/>
            <person name="Han J."/>
            <person name="Chen A."/>
            <person name="Kyrpides N."/>
            <person name="Mavromatis K."/>
            <person name="Markowitz V."/>
            <person name="Palaniappan K."/>
            <person name="Ivanova N."/>
            <person name="Schaumberg A."/>
            <person name="Pati A."/>
            <person name="Liolios K."/>
            <person name="Nordberg H.P."/>
            <person name="Cantor M.N."/>
            <person name="Hua S.X."/>
            <person name="Woyke T."/>
        </authorList>
    </citation>
    <scope>NUCLEOTIDE SEQUENCE [LARGE SCALE GENOMIC DNA]</scope>
    <source>
        <strain evidence="3 4">DSM 43889</strain>
    </source>
</reference>
<evidence type="ECO:0000313" key="3">
    <source>
        <dbReference type="EMBL" id="MCP2333299.1"/>
    </source>
</evidence>
<feature type="region of interest" description="Disordered" evidence="2">
    <location>
        <begin position="180"/>
        <end position="233"/>
    </location>
</feature>
<dbReference type="Gene3D" id="1.20.120.20">
    <property type="entry name" value="Apolipoprotein"/>
    <property type="match status" value="1"/>
</dbReference>
<feature type="compositionally biased region" description="Low complexity" evidence="2">
    <location>
        <begin position="193"/>
        <end position="208"/>
    </location>
</feature>
<feature type="compositionally biased region" description="Basic residues" evidence="2">
    <location>
        <begin position="209"/>
        <end position="219"/>
    </location>
</feature>
<evidence type="ECO:0000256" key="1">
    <source>
        <dbReference type="SAM" id="Coils"/>
    </source>
</evidence>